<feature type="compositionally biased region" description="Pro residues" evidence="1">
    <location>
        <begin position="56"/>
        <end position="78"/>
    </location>
</feature>
<dbReference type="Proteomes" id="UP001156706">
    <property type="component" value="Unassembled WGS sequence"/>
</dbReference>
<organism evidence="3 4">
    <name type="scientific">Chitinimonas prasina</name>
    <dbReference type="NCBI Taxonomy" id="1434937"/>
    <lineage>
        <taxon>Bacteria</taxon>
        <taxon>Pseudomonadati</taxon>
        <taxon>Pseudomonadota</taxon>
        <taxon>Betaproteobacteria</taxon>
        <taxon>Neisseriales</taxon>
        <taxon>Chitinibacteraceae</taxon>
        <taxon>Chitinimonas</taxon>
    </lineage>
</organism>
<sequence>MDFAQQQRNPTKHLAGIGFVVLLHVGIAYGLMIGLHRDIIKVIQDPLETKIIEEVAPPPPPETPPPPPPDFKAPPPPPSFIPPPEVAVTPPPTPVQTITATTSVQPTTPTPSITPPTPGPVVAAPAPSLSGSCSNVNDLKEQMSDKWPAIADAEGLTEGRVEARISVKPGEAPVVSIKSSSHPALANLVKSVMRRLKCSVPAEQVFGYDVPFSLND</sequence>
<evidence type="ECO:0000313" key="3">
    <source>
        <dbReference type="EMBL" id="GLR14261.1"/>
    </source>
</evidence>
<reference evidence="4" key="1">
    <citation type="journal article" date="2019" name="Int. J. Syst. Evol. Microbiol.">
        <title>The Global Catalogue of Microorganisms (GCM) 10K type strain sequencing project: providing services to taxonomists for standard genome sequencing and annotation.</title>
        <authorList>
            <consortium name="The Broad Institute Genomics Platform"/>
            <consortium name="The Broad Institute Genome Sequencing Center for Infectious Disease"/>
            <person name="Wu L."/>
            <person name="Ma J."/>
        </authorList>
    </citation>
    <scope>NUCLEOTIDE SEQUENCE [LARGE SCALE GENOMIC DNA]</scope>
    <source>
        <strain evidence="4">NBRC 110044</strain>
    </source>
</reference>
<comment type="caution">
    <text evidence="3">The sequence shown here is derived from an EMBL/GenBank/DDBJ whole genome shotgun (WGS) entry which is preliminary data.</text>
</comment>
<dbReference type="EMBL" id="BSOG01000004">
    <property type="protein sequence ID" value="GLR14261.1"/>
    <property type="molecule type" value="Genomic_DNA"/>
</dbReference>
<evidence type="ECO:0008006" key="5">
    <source>
        <dbReference type="Google" id="ProtNLM"/>
    </source>
</evidence>
<accession>A0ABQ5YI53</accession>
<gene>
    <name evidence="3" type="ORF">GCM10007907_30510</name>
</gene>
<keyword evidence="2" id="KW-0812">Transmembrane</keyword>
<feature type="region of interest" description="Disordered" evidence="1">
    <location>
        <begin position="54"/>
        <end position="78"/>
    </location>
</feature>
<evidence type="ECO:0000256" key="2">
    <source>
        <dbReference type="SAM" id="Phobius"/>
    </source>
</evidence>
<evidence type="ECO:0000313" key="4">
    <source>
        <dbReference type="Proteomes" id="UP001156706"/>
    </source>
</evidence>
<keyword evidence="4" id="KW-1185">Reference proteome</keyword>
<proteinExistence type="predicted"/>
<feature type="transmembrane region" description="Helical" evidence="2">
    <location>
        <begin position="14"/>
        <end position="35"/>
    </location>
</feature>
<keyword evidence="2" id="KW-1133">Transmembrane helix</keyword>
<keyword evidence="2" id="KW-0472">Membrane</keyword>
<dbReference type="RefSeq" id="WP_284197342.1">
    <property type="nucleotide sequence ID" value="NZ_BSOG01000004.1"/>
</dbReference>
<evidence type="ECO:0000256" key="1">
    <source>
        <dbReference type="SAM" id="MobiDB-lite"/>
    </source>
</evidence>
<protein>
    <recommendedName>
        <fullName evidence="5">Energy transducer TonB</fullName>
    </recommendedName>
</protein>
<name>A0ABQ5YI53_9NEIS</name>